<dbReference type="EMBL" id="ATMH01011439">
    <property type="protein sequence ID" value="EPY16210.1"/>
    <property type="molecule type" value="Genomic_DNA"/>
</dbReference>
<sequence length="350" mass="40081">MQAAFMKVFRLKDKGLIRRCRRDIIPIIEYRNREERPLSKRTSAADLIPDGEPDTLNQKKRELFERREKGENFKPLYLHDKRSQAKLRFKIRQRLLKFQRQLAVANAVASRTVLYSTDDAIGYFLFRGAAMYAGMHRVYFELSKLMPHFVPKTMLDFGCGTGTAVLAAKEVYDPSSLAYPLYRSMRQTMTFNESSQSHQLGELRYDLQRLERNNAEKKKARFMAVAALIERGEVDPADLPADLRREVADVAARAAAAKVRRLRQEAHARHREMVDGTEWEDGDPLGDAARSREDPSTSWTARRRAAAAARSRRARGGKSWSTSRRTRRSSAQAGACSRFRRSPRSSRAPA</sequence>
<dbReference type="GO" id="GO:0051536">
    <property type="term" value="F:iron-sulfur cluster binding"/>
    <property type="evidence" value="ECO:0007669"/>
    <property type="project" value="UniProtKB-KW"/>
</dbReference>
<comment type="caution">
    <text evidence="9">The sequence shown here is derived from an EMBL/GenBank/DDBJ whole genome shotgun (WGS) entry which is preliminary data.</text>
</comment>
<organism evidence="9 10">
    <name type="scientific">Strigomonas culicis</name>
    <dbReference type="NCBI Taxonomy" id="28005"/>
    <lineage>
        <taxon>Eukaryota</taxon>
        <taxon>Discoba</taxon>
        <taxon>Euglenozoa</taxon>
        <taxon>Kinetoplastea</taxon>
        <taxon>Metakinetoplastina</taxon>
        <taxon>Trypanosomatida</taxon>
        <taxon>Trypanosomatidae</taxon>
        <taxon>Strigomonadinae</taxon>
        <taxon>Strigomonas</taxon>
    </lineage>
</organism>
<feature type="compositionally biased region" description="Basic residues" evidence="8">
    <location>
        <begin position="301"/>
        <end position="316"/>
    </location>
</feature>
<keyword evidence="10" id="KW-1185">Reference proteome</keyword>
<gene>
    <name evidence="9" type="ORF">STCU_11475</name>
</gene>
<dbReference type="PANTHER" id="PTHR13184:SF5">
    <property type="entry name" value="METHYLTRANSFERASE-LIKE PROTEIN 17, MITOCHONDRIAL"/>
    <property type="match status" value="1"/>
</dbReference>
<keyword evidence="6" id="KW-0496">Mitochondrion</keyword>
<keyword evidence="3" id="KW-0809">Transit peptide</keyword>
<dbReference type="Pfam" id="PF09243">
    <property type="entry name" value="Rsm22"/>
    <property type="match status" value="1"/>
</dbReference>
<dbReference type="GO" id="GO:0005763">
    <property type="term" value="C:mitochondrial small ribosomal subunit"/>
    <property type="evidence" value="ECO:0007669"/>
    <property type="project" value="TreeGrafter"/>
</dbReference>
<evidence type="ECO:0000256" key="4">
    <source>
        <dbReference type="ARBA" id="ARBA00023004"/>
    </source>
</evidence>
<dbReference type="PANTHER" id="PTHR13184">
    <property type="entry name" value="37S RIBOSOMAL PROTEIN S22"/>
    <property type="match status" value="1"/>
</dbReference>
<evidence type="ECO:0000256" key="2">
    <source>
        <dbReference type="ARBA" id="ARBA00022723"/>
    </source>
</evidence>
<evidence type="ECO:0000256" key="1">
    <source>
        <dbReference type="ARBA" id="ARBA00004173"/>
    </source>
</evidence>
<evidence type="ECO:0000256" key="7">
    <source>
        <dbReference type="ARBA" id="ARBA00045681"/>
    </source>
</evidence>
<evidence type="ECO:0000256" key="3">
    <source>
        <dbReference type="ARBA" id="ARBA00022946"/>
    </source>
</evidence>
<feature type="region of interest" description="Disordered" evidence="8">
    <location>
        <begin position="267"/>
        <end position="350"/>
    </location>
</feature>
<dbReference type="GO" id="GO:0006412">
    <property type="term" value="P:translation"/>
    <property type="evidence" value="ECO:0007669"/>
    <property type="project" value="InterPro"/>
</dbReference>
<evidence type="ECO:0008006" key="11">
    <source>
        <dbReference type="Google" id="ProtNLM"/>
    </source>
</evidence>
<dbReference type="GO" id="GO:0003735">
    <property type="term" value="F:structural constituent of ribosome"/>
    <property type="evidence" value="ECO:0007669"/>
    <property type="project" value="TreeGrafter"/>
</dbReference>
<dbReference type="Proteomes" id="UP000015354">
    <property type="component" value="Unassembled WGS sequence"/>
</dbReference>
<evidence type="ECO:0000313" key="9">
    <source>
        <dbReference type="EMBL" id="EPY16210.1"/>
    </source>
</evidence>
<feature type="compositionally biased region" description="Acidic residues" evidence="8">
    <location>
        <begin position="275"/>
        <end position="284"/>
    </location>
</feature>
<name>S9V0B2_9TRYP</name>
<keyword evidence="2" id="KW-0479">Metal-binding</keyword>
<keyword evidence="4" id="KW-0408">Iron</keyword>
<evidence type="ECO:0000256" key="5">
    <source>
        <dbReference type="ARBA" id="ARBA00023014"/>
    </source>
</evidence>
<dbReference type="GO" id="GO:0046872">
    <property type="term" value="F:metal ion binding"/>
    <property type="evidence" value="ECO:0007669"/>
    <property type="project" value="UniProtKB-KW"/>
</dbReference>
<dbReference type="InterPro" id="IPR052571">
    <property type="entry name" value="Mt_RNA_Methyltransferase"/>
</dbReference>
<dbReference type="GO" id="GO:0008168">
    <property type="term" value="F:methyltransferase activity"/>
    <property type="evidence" value="ECO:0007669"/>
    <property type="project" value="InterPro"/>
</dbReference>
<reference evidence="9 10" key="1">
    <citation type="journal article" date="2013" name="PLoS ONE">
        <title>Predicting the Proteins of Angomonas deanei, Strigomonas culicis and Their Respective Endosymbionts Reveals New Aspects of the Trypanosomatidae Family.</title>
        <authorList>
            <person name="Motta M.C."/>
            <person name="Martins A.C."/>
            <person name="de Souza S.S."/>
            <person name="Catta-Preta C.M."/>
            <person name="Silva R."/>
            <person name="Klein C.C."/>
            <person name="de Almeida L.G."/>
            <person name="de Lima Cunha O."/>
            <person name="Ciapina L.P."/>
            <person name="Brocchi M."/>
            <person name="Colabardini A.C."/>
            <person name="de Araujo Lima B."/>
            <person name="Machado C.R."/>
            <person name="de Almeida Soares C.M."/>
            <person name="Probst C.M."/>
            <person name="de Menezes C.B."/>
            <person name="Thompson C.E."/>
            <person name="Bartholomeu D.C."/>
            <person name="Gradia D.F."/>
            <person name="Pavoni D.P."/>
            <person name="Grisard E.C."/>
            <person name="Fantinatti-Garboggini F."/>
            <person name="Marchini F.K."/>
            <person name="Rodrigues-Luiz G.F."/>
            <person name="Wagner G."/>
            <person name="Goldman G.H."/>
            <person name="Fietto J.L."/>
            <person name="Elias M.C."/>
            <person name="Goldman M.H."/>
            <person name="Sagot M.F."/>
            <person name="Pereira M."/>
            <person name="Stoco P.H."/>
            <person name="de Mendonca-Neto R.P."/>
            <person name="Teixeira S.M."/>
            <person name="Maciel T.E."/>
            <person name="de Oliveira Mendes T.A."/>
            <person name="Urmenyi T.P."/>
            <person name="de Souza W."/>
            <person name="Schenkman S."/>
            <person name="de Vasconcelos A.T."/>
        </authorList>
    </citation>
    <scope>NUCLEOTIDE SEQUENCE [LARGE SCALE GENOMIC DNA]</scope>
</reference>
<accession>S9V0B2</accession>
<keyword evidence="5" id="KW-0411">Iron-sulfur</keyword>
<dbReference type="InterPro" id="IPR015324">
    <property type="entry name" value="Ribosomal_Rsm22-like"/>
</dbReference>
<dbReference type="AlphaFoldDB" id="S9V0B2"/>
<dbReference type="OrthoDB" id="421327at2759"/>
<comment type="subcellular location">
    <subcellularLocation>
        <location evidence="1">Mitochondrion</location>
    </subcellularLocation>
</comment>
<evidence type="ECO:0000313" key="10">
    <source>
        <dbReference type="Proteomes" id="UP000015354"/>
    </source>
</evidence>
<proteinExistence type="predicted"/>
<evidence type="ECO:0000256" key="6">
    <source>
        <dbReference type="ARBA" id="ARBA00023128"/>
    </source>
</evidence>
<protein>
    <recommendedName>
        <fullName evidence="11">Methyltransferase</fullName>
    </recommendedName>
</protein>
<evidence type="ECO:0000256" key="8">
    <source>
        <dbReference type="SAM" id="MobiDB-lite"/>
    </source>
</evidence>
<comment type="function">
    <text evidence="7">Mitochondrial ribosome (mitoribosome) assembly factor. Binds at the interface of the head and body domains of the mitochondrial small ribosomal subunit (mt-SSU), occluding the mRNA channel and preventing compaction of the head domain towards the body. Probable inactive methyltransferase: retains the characteristic folding and ability to bind S-adenosyl-L-methionine, but it probably lost its methyltransferase activity.</text>
</comment>